<reference evidence="2" key="1">
    <citation type="journal article" date="2019" name="Int. J. Syst. Evol. Microbiol.">
        <title>The Global Catalogue of Microorganisms (GCM) 10K type strain sequencing project: providing services to taxonomists for standard genome sequencing and annotation.</title>
        <authorList>
            <consortium name="The Broad Institute Genomics Platform"/>
            <consortium name="The Broad Institute Genome Sequencing Center for Infectious Disease"/>
            <person name="Wu L."/>
            <person name="Ma J."/>
        </authorList>
    </citation>
    <scope>NUCLEOTIDE SEQUENCE [LARGE SCALE GENOMIC DNA]</scope>
    <source>
        <strain evidence="2">CGMCC 4.7680</strain>
    </source>
</reference>
<sequence>MRICVPSALTRSALRQLKFEAFSGTASCMAVPQAAIHWVPVVPEDADPATHATAVNAARLTPMLLIRGFTNCSQFVTV</sequence>
<evidence type="ECO:0000313" key="2">
    <source>
        <dbReference type="Proteomes" id="UP000649955"/>
    </source>
</evidence>
<dbReference type="Proteomes" id="UP000649955">
    <property type="component" value="Unassembled WGS sequence"/>
</dbReference>
<accession>A0ABQ3K1U3</accession>
<keyword evidence="2" id="KW-1185">Reference proteome</keyword>
<gene>
    <name evidence="1" type="ORF">GCM10017567_13690</name>
</gene>
<evidence type="ECO:0000313" key="1">
    <source>
        <dbReference type="EMBL" id="GHG00167.1"/>
    </source>
</evidence>
<dbReference type="EMBL" id="BNAW01000004">
    <property type="protein sequence ID" value="GHG00167.1"/>
    <property type="molecule type" value="Genomic_DNA"/>
</dbReference>
<comment type="caution">
    <text evidence="1">The sequence shown here is derived from an EMBL/GenBank/DDBJ whole genome shotgun (WGS) entry which is preliminary data.</text>
</comment>
<protein>
    <submittedName>
        <fullName evidence="1">Uncharacterized protein</fullName>
    </submittedName>
</protein>
<organism evidence="1 2">
    <name type="scientific">Amycolatopsis bullii</name>
    <dbReference type="NCBI Taxonomy" id="941987"/>
    <lineage>
        <taxon>Bacteria</taxon>
        <taxon>Bacillati</taxon>
        <taxon>Actinomycetota</taxon>
        <taxon>Actinomycetes</taxon>
        <taxon>Pseudonocardiales</taxon>
        <taxon>Pseudonocardiaceae</taxon>
        <taxon>Amycolatopsis</taxon>
    </lineage>
</organism>
<proteinExistence type="predicted"/>
<name>A0ABQ3K1U3_9PSEU</name>